<evidence type="ECO:0000313" key="1">
    <source>
        <dbReference type="EMBL" id="ETW48444.1"/>
    </source>
</evidence>
<name>A0A024WMK4_PLAFA</name>
<dbReference type="Proteomes" id="UP000030699">
    <property type="component" value="Unassembled WGS sequence"/>
</dbReference>
<proteinExistence type="predicted"/>
<dbReference type="EMBL" id="KI925573">
    <property type="protein sequence ID" value="ETW48444.1"/>
    <property type="molecule type" value="Genomic_DNA"/>
</dbReference>
<reference evidence="1 2" key="2">
    <citation type="submission" date="2013-02" db="EMBL/GenBank/DDBJ databases">
        <title>The Genome Sequence of Plasmodium falciparum MaliPS096_E11.</title>
        <authorList>
            <consortium name="The Broad Institute Genome Sequencing Platform"/>
            <consortium name="The Broad Institute Genome Sequencing Center for Infectious Disease"/>
            <person name="Neafsey D."/>
            <person name="Cheeseman I."/>
            <person name="Volkman S."/>
            <person name="Adams J."/>
            <person name="Walker B."/>
            <person name="Young S.K."/>
            <person name="Zeng Q."/>
            <person name="Gargeya S."/>
            <person name="Fitzgerald M."/>
            <person name="Haas B."/>
            <person name="Abouelleil A."/>
            <person name="Alvarado L."/>
            <person name="Arachchi H.M."/>
            <person name="Berlin A.M."/>
            <person name="Chapman S.B."/>
            <person name="Dewar J."/>
            <person name="Goldberg J."/>
            <person name="Griggs A."/>
            <person name="Gujja S."/>
            <person name="Hansen M."/>
            <person name="Howarth C."/>
            <person name="Imamovic A."/>
            <person name="Larimer J."/>
            <person name="McCowan C."/>
            <person name="Murphy C."/>
            <person name="Neiman D."/>
            <person name="Pearson M."/>
            <person name="Priest M."/>
            <person name="Roberts A."/>
            <person name="Saif S."/>
            <person name="Shea T."/>
            <person name="Sisk P."/>
            <person name="Sykes S."/>
            <person name="Wortman J."/>
            <person name="Nusbaum C."/>
            <person name="Birren B."/>
        </authorList>
    </citation>
    <scope>NUCLEOTIDE SEQUENCE [LARGE SCALE GENOMIC DNA]</scope>
    <source>
        <strain evidence="1 2">MaliPS096_E11</strain>
    </source>
</reference>
<organism evidence="1 2">
    <name type="scientific">Plasmodium falciparum MaliPS096_E11</name>
    <dbReference type="NCBI Taxonomy" id="1036727"/>
    <lineage>
        <taxon>Eukaryota</taxon>
        <taxon>Sar</taxon>
        <taxon>Alveolata</taxon>
        <taxon>Apicomplexa</taxon>
        <taxon>Aconoidasida</taxon>
        <taxon>Haemosporida</taxon>
        <taxon>Plasmodiidae</taxon>
        <taxon>Plasmodium</taxon>
        <taxon>Plasmodium (Laverania)</taxon>
    </lineage>
</organism>
<evidence type="ECO:0000313" key="2">
    <source>
        <dbReference type="Proteomes" id="UP000030699"/>
    </source>
</evidence>
<reference evidence="1 2" key="1">
    <citation type="submission" date="2013-02" db="EMBL/GenBank/DDBJ databases">
        <title>The Genome Annotation of Plasmodium falciparum MaliPS096_E11.</title>
        <authorList>
            <consortium name="The Broad Institute Genome Sequencing Platform"/>
            <consortium name="The Broad Institute Genome Sequencing Center for Infectious Disease"/>
            <person name="Neafsey D."/>
            <person name="Hoffman S."/>
            <person name="Volkman S."/>
            <person name="Rosenthal P."/>
            <person name="Walker B."/>
            <person name="Young S.K."/>
            <person name="Zeng Q."/>
            <person name="Gargeya S."/>
            <person name="Fitzgerald M."/>
            <person name="Haas B."/>
            <person name="Abouelleil A."/>
            <person name="Allen A.W."/>
            <person name="Alvarado L."/>
            <person name="Arachchi H.M."/>
            <person name="Berlin A.M."/>
            <person name="Chapman S.B."/>
            <person name="Gainer-Dewar J."/>
            <person name="Goldberg J."/>
            <person name="Griggs A."/>
            <person name="Gujja S."/>
            <person name="Hansen M."/>
            <person name="Howarth C."/>
            <person name="Imamovic A."/>
            <person name="Ireland A."/>
            <person name="Larimer J."/>
            <person name="McCowan C."/>
            <person name="Murphy C."/>
            <person name="Pearson M."/>
            <person name="Poon T.W."/>
            <person name="Priest M."/>
            <person name="Roberts A."/>
            <person name="Saif S."/>
            <person name="Shea T."/>
            <person name="Sisk P."/>
            <person name="Sykes S."/>
            <person name="Wortman J."/>
            <person name="Nusbaum C."/>
            <person name="Birren B."/>
        </authorList>
    </citation>
    <scope>NUCLEOTIDE SEQUENCE [LARGE SCALE GENOMIC DNA]</scope>
    <source>
        <strain evidence="1 2">MaliPS096_E11</strain>
    </source>
</reference>
<dbReference type="AlphaFoldDB" id="A0A024WMK4"/>
<gene>
    <name evidence="1" type="ORF">PFMALIP_03514</name>
</gene>
<sequence>MAHLELSYLRQSEILFRYRTLFTYWKFENSDPERSFENNQLIGFSISLSPLNVITPWSVFQDEWVKKVLFKNNLQSEKRNIPFLVHTIVYLFPQ</sequence>
<protein>
    <submittedName>
        <fullName evidence="1">Uncharacterized protein</fullName>
    </submittedName>
</protein>
<accession>A0A024WMK4</accession>